<dbReference type="RefSeq" id="WP_220160620.1">
    <property type="nucleotide sequence ID" value="NZ_CP080507.1"/>
</dbReference>
<evidence type="ECO:0000313" key="1">
    <source>
        <dbReference type="EMBL" id="QYM77515.1"/>
    </source>
</evidence>
<keyword evidence="2" id="KW-1185">Reference proteome</keyword>
<dbReference type="SUPFAM" id="SSF51161">
    <property type="entry name" value="Trimeric LpxA-like enzymes"/>
    <property type="match status" value="1"/>
</dbReference>
<evidence type="ECO:0000313" key="2">
    <source>
        <dbReference type="Proteomes" id="UP000825051"/>
    </source>
</evidence>
<evidence type="ECO:0008006" key="3">
    <source>
        <dbReference type="Google" id="ProtNLM"/>
    </source>
</evidence>
<sequence length="215" mass="22772">MRTVLLVVLAIFPNAIKQVIYRRGFGFQIGRGVKLGFSIVLAWQVKIGDGSRLGNFNVIKKLPLFEMGPRSSIGSFNYFAHGTHPAQAKASFALGSDSAITGGHYFDVAAPIRIGDFTTVAGKGSQFWTHGIDVVRCVQSVAPISIGSYVLVCAGAKVVGGAIVPDKSVVAAGAVVAAKYCEAGVLLAGVPATVRKKFSTQEAYFQRTAKDVYWG</sequence>
<accession>A0A8F9XFV3</accession>
<dbReference type="KEGG" id="ole:K0B96_09245"/>
<dbReference type="InterPro" id="IPR011004">
    <property type="entry name" value="Trimer_LpxA-like_sf"/>
</dbReference>
<dbReference type="Proteomes" id="UP000825051">
    <property type="component" value="Chromosome"/>
</dbReference>
<proteinExistence type="predicted"/>
<organism evidence="1 2">
    <name type="scientific">Horticoccus luteus</name>
    <dbReference type="NCBI Taxonomy" id="2862869"/>
    <lineage>
        <taxon>Bacteria</taxon>
        <taxon>Pseudomonadati</taxon>
        <taxon>Verrucomicrobiota</taxon>
        <taxon>Opitutia</taxon>
        <taxon>Opitutales</taxon>
        <taxon>Opitutaceae</taxon>
        <taxon>Horticoccus</taxon>
    </lineage>
</organism>
<name>A0A8F9XFV3_9BACT</name>
<reference evidence="1" key="1">
    <citation type="submission" date="2021-08" db="EMBL/GenBank/DDBJ databases">
        <title>Genome of a novel bacterium of the phylum Verrucomicrobia, Oleiharenicola sp. KSB-15.</title>
        <authorList>
            <person name="Chung J.-H."/>
            <person name="Ahn J.-H."/>
            <person name="Yoon Y."/>
            <person name="Kim D.-Y."/>
            <person name="An S.-H."/>
            <person name="Park I."/>
            <person name="Yeon J."/>
        </authorList>
    </citation>
    <scope>NUCLEOTIDE SEQUENCE</scope>
    <source>
        <strain evidence="1">KSB-15</strain>
    </source>
</reference>
<gene>
    <name evidence="1" type="ORF">K0B96_09245</name>
</gene>
<protein>
    <recommendedName>
        <fullName evidence="3">Acyltransferase</fullName>
    </recommendedName>
</protein>
<dbReference type="EMBL" id="CP080507">
    <property type="protein sequence ID" value="QYM77515.1"/>
    <property type="molecule type" value="Genomic_DNA"/>
</dbReference>
<dbReference type="Gene3D" id="2.160.10.10">
    <property type="entry name" value="Hexapeptide repeat proteins"/>
    <property type="match status" value="1"/>
</dbReference>
<dbReference type="AlphaFoldDB" id="A0A8F9XFV3"/>